<feature type="domain" description="HAMP" evidence="13">
    <location>
        <begin position="241"/>
        <end position="293"/>
    </location>
</feature>
<sequence>MIKNRIGFKIALIINCALFIILMAGALFIYKQETAVIKRSLQDKGRLASIIGAKGVSRIIEEAVDNGVLSLADVLDTEYIEIQGFDPPKYHTKYDWYLDKAILSFEDDFLKESDILYAVAMDINGYVPTHNTRYNKPPTGDREKDLTGNRSKRIYKDPIAKNAGANEQAVGLMQVYSRDTGEMVWDISTPVFVKGKHWGCFRIGFDLETVNKLEKNLMLYLGSIMLITILFIMIITFALINKALAPLVEFTKIASELADGNVDTKIESKTQDEIGRLADVLERLRISLKAAMERLSRR</sequence>
<name>A0A975BED1_9BACT</name>
<dbReference type="GO" id="GO:0005524">
    <property type="term" value="F:ATP binding"/>
    <property type="evidence" value="ECO:0007669"/>
    <property type="project" value="UniProtKB-KW"/>
</dbReference>
<dbReference type="RefSeq" id="WP_207689421.1">
    <property type="nucleotide sequence ID" value="NZ_CP061799.1"/>
</dbReference>
<keyword evidence="11 12" id="KW-0472">Membrane</keyword>
<keyword evidence="12" id="KW-1133">Transmembrane helix</keyword>
<dbReference type="PROSITE" id="PS50885">
    <property type="entry name" value="HAMP"/>
    <property type="match status" value="1"/>
</dbReference>
<dbReference type="AlphaFoldDB" id="A0A975BED1"/>
<feature type="transmembrane region" description="Helical" evidence="12">
    <location>
        <begin position="217"/>
        <end position="240"/>
    </location>
</feature>
<protein>
    <recommendedName>
        <fullName evidence="3">histidine kinase</fullName>
        <ecNumber evidence="3">2.7.13.3</ecNumber>
    </recommendedName>
</protein>
<keyword evidence="4" id="KW-1003">Cell membrane</keyword>
<dbReference type="Gene3D" id="6.10.340.10">
    <property type="match status" value="1"/>
</dbReference>
<comment type="catalytic activity">
    <reaction evidence="1">
        <text>ATP + protein L-histidine = ADP + protein N-phospho-L-histidine.</text>
        <dbReference type="EC" id="2.7.13.3"/>
    </reaction>
</comment>
<dbReference type="InterPro" id="IPR003660">
    <property type="entry name" value="HAMP_dom"/>
</dbReference>
<evidence type="ECO:0000256" key="12">
    <source>
        <dbReference type="SAM" id="Phobius"/>
    </source>
</evidence>
<dbReference type="GO" id="GO:0005886">
    <property type="term" value="C:plasma membrane"/>
    <property type="evidence" value="ECO:0007669"/>
    <property type="project" value="UniProtKB-SubCell"/>
</dbReference>
<dbReference type="PANTHER" id="PTHR45528:SF1">
    <property type="entry name" value="SENSOR HISTIDINE KINASE CPXA"/>
    <property type="match status" value="1"/>
</dbReference>
<reference evidence="14" key="1">
    <citation type="journal article" date="2021" name="Microb. Physiol.">
        <title>Proteogenomic Insights into the Physiology of Marine, Sulfate-Reducing, Filamentous Desulfonema limicola and Desulfonema magnum.</title>
        <authorList>
            <person name="Schnaars V."/>
            <person name="Wohlbrand L."/>
            <person name="Scheve S."/>
            <person name="Hinrichs C."/>
            <person name="Reinhardt R."/>
            <person name="Rabus R."/>
        </authorList>
    </citation>
    <scope>NUCLEOTIDE SEQUENCE</scope>
    <source>
        <strain evidence="14">5ac10</strain>
    </source>
</reference>
<keyword evidence="8" id="KW-0418">Kinase</keyword>
<dbReference type="SMART" id="SM00304">
    <property type="entry name" value="HAMP"/>
    <property type="match status" value="1"/>
</dbReference>
<dbReference type="SUPFAM" id="SSF158472">
    <property type="entry name" value="HAMP domain-like"/>
    <property type="match status" value="1"/>
</dbReference>
<dbReference type="SUPFAM" id="SSF103190">
    <property type="entry name" value="Sensory domain-like"/>
    <property type="match status" value="1"/>
</dbReference>
<evidence type="ECO:0000256" key="9">
    <source>
        <dbReference type="ARBA" id="ARBA00022840"/>
    </source>
</evidence>
<dbReference type="Pfam" id="PF00672">
    <property type="entry name" value="HAMP"/>
    <property type="match status" value="1"/>
</dbReference>
<dbReference type="InterPro" id="IPR029151">
    <property type="entry name" value="Sensor-like_sf"/>
</dbReference>
<dbReference type="CDD" id="cd06225">
    <property type="entry name" value="HAMP"/>
    <property type="match status" value="1"/>
</dbReference>
<keyword evidence="7" id="KW-0547">Nucleotide-binding</keyword>
<keyword evidence="5" id="KW-0597">Phosphoprotein</keyword>
<keyword evidence="6" id="KW-0808">Transferase</keyword>
<keyword evidence="9" id="KW-0067">ATP-binding</keyword>
<evidence type="ECO:0000256" key="5">
    <source>
        <dbReference type="ARBA" id="ARBA00022553"/>
    </source>
</evidence>
<evidence type="ECO:0000256" key="7">
    <source>
        <dbReference type="ARBA" id="ARBA00022741"/>
    </source>
</evidence>
<evidence type="ECO:0000256" key="10">
    <source>
        <dbReference type="ARBA" id="ARBA00023012"/>
    </source>
</evidence>
<evidence type="ECO:0000313" key="15">
    <source>
        <dbReference type="Proteomes" id="UP000663720"/>
    </source>
</evidence>
<dbReference type="EC" id="2.7.13.3" evidence="3"/>
<keyword evidence="12" id="KW-0812">Transmembrane</keyword>
<proteinExistence type="predicted"/>
<accession>A0A975BED1</accession>
<keyword evidence="15" id="KW-1185">Reference proteome</keyword>
<evidence type="ECO:0000259" key="13">
    <source>
        <dbReference type="PROSITE" id="PS50885"/>
    </source>
</evidence>
<feature type="transmembrane region" description="Helical" evidence="12">
    <location>
        <begin position="6"/>
        <end position="30"/>
    </location>
</feature>
<dbReference type="GO" id="GO:0000160">
    <property type="term" value="P:phosphorelay signal transduction system"/>
    <property type="evidence" value="ECO:0007669"/>
    <property type="project" value="UniProtKB-KW"/>
</dbReference>
<evidence type="ECO:0000256" key="4">
    <source>
        <dbReference type="ARBA" id="ARBA00022475"/>
    </source>
</evidence>
<evidence type="ECO:0000256" key="11">
    <source>
        <dbReference type="ARBA" id="ARBA00023136"/>
    </source>
</evidence>
<evidence type="ECO:0000256" key="6">
    <source>
        <dbReference type="ARBA" id="ARBA00022679"/>
    </source>
</evidence>
<evidence type="ECO:0000256" key="2">
    <source>
        <dbReference type="ARBA" id="ARBA00004651"/>
    </source>
</evidence>
<evidence type="ECO:0000256" key="1">
    <source>
        <dbReference type="ARBA" id="ARBA00000085"/>
    </source>
</evidence>
<comment type="subcellular location">
    <subcellularLocation>
        <location evidence="2">Cell membrane</location>
        <topology evidence="2">Multi-pass membrane protein</topology>
    </subcellularLocation>
</comment>
<evidence type="ECO:0000256" key="3">
    <source>
        <dbReference type="ARBA" id="ARBA00012438"/>
    </source>
</evidence>
<evidence type="ECO:0000313" key="14">
    <source>
        <dbReference type="EMBL" id="QTA83604.1"/>
    </source>
</evidence>
<dbReference type="KEGG" id="dli:dnl_60170"/>
<dbReference type="Proteomes" id="UP000663720">
    <property type="component" value="Chromosome"/>
</dbReference>
<dbReference type="GO" id="GO:0004673">
    <property type="term" value="F:protein histidine kinase activity"/>
    <property type="evidence" value="ECO:0007669"/>
    <property type="project" value="UniProtKB-EC"/>
</dbReference>
<evidence type="ECO:0000256" key="8">
    <source>
        <dbReference type="ARBA" id="ARBA00022777"/>
    </source>
</evidence>
<dbReference type="EMBL" id="CP061799">
    <property type="protein sequence ID" value="QTA83604.1"/>
    <property type="molecule type" value="Genomic_DNA"/>
</dbReference>
<keyword evidence="10" id="KW-0902">Two-component regulatory system</keyword>
<organism evidence="14 15">
    <name type="scientific">Desulfonema limicola</name>
    <dbReference type="NCBI Taxonomy" id="45656"/>
    <lineage>
        <taxon>Bacteria</taxon>
        <taxon>Pseudomonadati</taxon>
        <taxon>Thermodesulfobacteriota</taxon>
        <taxon>Desulfobacteria</taxon>
        <taxon>Desulfobacterales</taxon>
        <taxon>Desulfococcaceae</taxon>
        <taxon>Desulfonema</taxon>
    </lineage>
</organism>
<dbReference type="PANTHER" id="PTHR45528">
    <property type="entry name" value="SENSOR HISTIDINE KINASE CPXA"/>
    <property type="match status" value="1"/>
</dbReference>
<dbReference type="InterPro" id="IPR050398">
    <property type="entry name" value="HssS/ArlS-like"/>
</dbReference>
<gene>
    <name evidence="14" type="ORF">dnl_60170</name>
</gene>